<evidence type="ECO:0000259" key="3">
    <source>
        <dbReference type="Pfam" id="PF17899"/>
    </source>
</evidence>
<dbReference type="GO" id="GO:0008237">
    <property type="term" value="F:metallopeptidase activity"/>
    <property type="evidence" value="ECO:0007669"/>
    <property type="project" value="UniProtKB-KW"/>
</dbReference>
<sequence>MTRSLTLLTALGLCLTTARAQTTLDYSLSFSHYMHHEAVVDLTVHQAPAGPLTFRMSRSSPGRYATHEFGKNVYDISAKDASGNPLQIRQVDGDVYELPQHGSTVTVEYTLFGDRTDGTYVGIDRTHAHLNMPGTILWLAGQDKAPIKITFQAPEGLHWAVATQLVPTADPFVFTAPGLQYLMDCPTELSDFRMANFEETNTDGKKLTFRVSLHADISDDTWKTLVDNVRKVVEEEKKVFGEYASYDYGTYTFILDANAWASGDGMEHRNSTCITLPMGKVTGDDMPRILDVVAHEFFHSWNVKRIRPKAIEPFNFTKSDMCDELWVAEGFTQYYGNLLLTRAGFKTKEEEVSLLGNYLNAFLQSPGSRFFTPIESSRRAVFTDAGVSIDKNNFANTFLSYYVYGANIACILDLHLRKDYNKTLDDFMKALWIHYGKVARWYDVQDLETTLAGLTTADYARAFFANYVYGIHHDDWQPYFAAIGVQVSNDQQGKAGWGNVTYATDDSGHVAIGRGCVRGTALYAAGLDAGDAILSLDGTPVRSAHDISTFLSTAAIGKTVQVGFSNRGISGTLPVTLEERQEYEAKIAAGFEAQQQAWLGAQ</sequence>
<feature type="domain" description="Peptidase M61 catalytic" evidence="2">
    <location>
        <begin position="289"/>
        <end position="406"/>
    </location>
</feature>
<dbReference type="PIRSF" id="PIRSF016493">
    <property type="entry name" value="Glycyl_aminpptds"/>
    <property type="match status" value="1"/>
</dbReference>
<dbReference type="Gene3D" id="2.60.40.3650">
    <property type="match status" value="1"/>
</dbReference>
<keyword evidence="4" id="KW-0645">Protease</keyword>
<evidence type="ECO:0000256" key="1">
    <source>
        <dbReference type="SAM" id="SignalP"/>
    </source>
</evidence>
<dbReference type="InterPro" id="IPR024191">
    <property type="entry name" value="Peptidase_M61"/>
</dbReference>
<protein>
    <submittedName>
        <fullName evidence="4">Putative metalloprotease with PDZ domain</fullName>
    </submittedName>
</protein>
<keyword evidence="1" id="KW-0732">Signal</keyword>
<dbReference type="InterPro" id="IPR027268">
    <property type="entry name" value="Peptidase_M4/M1_CTD_sf"/>
</dbReference>
<evidence type="ECO:0000313" key="5">
    <source>
        <dbReference type="Proteomes" id="UP000294498"/>
    </source>
</evidence>
<feature type="signal peptide" evidence="1">
    <location>
        <begin position="1"/>
        <end position="20"/>
    </location>
</feature>
<dbReference type="RefSeq" id="WP_133999090.1">
    <property type="nucleotide sequence ID" value="NZ_SODV01000002.1"/>
</dbReference>
<dbReference type="InterPro" id="IPR036034">
    <property type="entry name" value="PDZ_sf"/>
</dbReference>
<reference evidence="4 5" key="1">
    <citation type="submission" date="2019-03" db="EMBL/GenBank/DDBJ databases">
        <title>Genomic Encyclopedia of Type Strains, Phase IV (KMG-IV): sequencing the most valuable type-strain genomes for metagenomic binning, comparative biology and taxonomic classification.</title>
        <authorList>
            <person name="Goeker M."/>
        </authorList>
    </citation>
    <scope>NUCLEOTIDE SEQUENCE [LARGE SCALE GENOMIC DNA]</scope>
    <source>
        <strain evidence="4 5">DSM 100059</strain>
    </source>
</reference>
<dbReference type="Pfam" id="PF17899">
    <property type="entry name" value="Peptidase_M61_N"/>
    <property type="match status" value="1"/>
</dbReference>
<dbReference type="Gene3D" id="2.30.42.10">
    <property type="match status" value="1"/>
</dbReference>
<name>A0A4R8DHM7_9BACT</name>
<gene>
    <name evidence="4" type="ORF">EDB95_5075</name>
</gene>
<comment type="caution">
    <text evidence="4">The sequence shown here is derived from an EMBL/GenBank/DDBJ whole genome shotgun (WGS) entry which is preliminary data.</text>
</comment>
<dbReference type="SUPFAM" id="SSF55486">
    <property type="entry name" value="Metalloproteases ('zincins'), catalytic domain"/>
    <property type="match status" value="1"/>
</dbReference>
<proteinExistence type="predicted"/>
<keyword evidence="4" id="KW-0378">Hydrolase</keyword>
<evidence type="ECO:0000313" key="4">
    <source>
        <dbReference type="EMBL" id="TDW97229.1"/>
    </source>
</evidence>
<dbReference type="Gene3D" id="1.10.390.10">
    <property type="entry name" value="Neutral Protease Domain 2"/>
    <property type="match status" value="1"/>
</dbReference>
<organism evidence="4 5">
    <name type="scientific">Dinghuibacter silviterrae</name>
    <dbReference type="NCBI Taxonomy" id="1539049"/>
    <lineage>
        <taxon>Bacteria</taxon>
        <taxon>Pseudomonadati</taxon>
        <taxon>Bacteroidota</taxon>
        <taxon>Chitinophagia</taxon>
        <taxon>Chitinophagales</taxon>
        <taxon>Chitinophagaceae</taxon>
        <taxon>Dinghuibacter</taxon>
    </lineage>
</organism>
<dbReference type="Pfam" id="PF05299">
    <property type="entry name" value="Peptidase_M61"/>
    <property type="match status" value="1"/>
</dbReference>
<dbReference type="InterPro" id="IPR007963">
    <property type="entry name" value="Peptidase_M61_catalytic"/>
</dbReference>
<dbReference type="GO" id="GO:0006508">
    <property type="term" value="P:proteolysis"/>
    <property type="evidence" value="ECO:0007669"/>
    <property type="project" value="UniProtKB-KW"/>
</dbReference>
<feature type="chain" id="PRO_5020228470" evidence="1">
    <location>
        <begin position="21"/>
        <end position="602"/>
    </location>
</feature>
<evidence type="ECO:0000259" key="2">
    <source>
        <dbReference type="Pfam" id="PF05299"/>
    </source>
</evidence>
<keyword evidence="4" id="KW-0482">Metalloprotease</keyword>
<dbReference type="Proteomes" id="UP000294498">
    <property type="component" value="Unassembled WGS sequence"/>
</dbReference>
<dbReference type="InterPro" id="IPR040756">
    <property type="entry name" value="Peptidase_M61_N"/>
</dbReference>
<dbReference type="SUPFAM" id="SSF50156">
    <property type="entry name" value="PDZ domain-like"/>
    <property type="match status" value="1"/>
</dbReference>
<accession>A0A4R8DHM7</accession>
<dbReference type="AlphaFoldDB" id="A0A4R8DHM7"/>
<keyword evidence="5" id="KW-1185">Reference proteome</keyword>
<feature type="domain" description="Peptidase M61 N-terminal" evidence="3">
    <location>
        <begin position="26"/>
        <end position="190"/>
    </location>
</feature>
<dbReference type="EMBL" id="SODV01000002">
    <property type="protein sequence ID" value="TDW97229.1"/>
    <property type="molecule type" value="Genomic_DNA"/>
</dbReference>
<dbReference type="OrthoDB" id="9778516at2"/>